<sequence length="238" mass="26558">MIRAAAFAICCATPALATPPDIIGVTDQLFGISADSIFVLRHVFDNHGVHEQEQRDLLLVVLDRKTRAETIWPVYRARNGADYERDADLDRRYRIAPIDLDDQIDPYAKLREAEGIPIGPSWIPDGHEATIQMSGDLVTLTDEDGKRFGQDETSLHKQRLAALIRTGETLGDYGRMNGLTITDLLIGMDYWQESCAYTDGFRFERMLGSAPTAMIRASCTDGAEGQEWSLITLLPPMK</sequence>
<evidence type="ECO:0000313" key="3">
    <source>
        <dbReference type="Proteomes" id="UP000640485"/>
    </source>
</evidence>
<keyword evidence="3" id="KW-1185">Reference proteome</keyword>
<comment type="caution">
    <text evidence="2">The sequence shown here is derived from an EMBL/GenBank/DDBJ whole genome shotgun (WGS) entry which is preliminary data.</text>
</comment>
<dbReference type="RefSeq" id="WP_200689290.1">
    <property type="nucleotide sequence ID" value="NZ_JAEPRQ010000011.1"/>
</dbReference>
<gene>
    <name evidence="2" type="ORF">JJJ17_18975</name>
</gene>
<feature type="chain" id="PRO_5036797908" evidence="1">
    <location>
        <begin position="18"/>
        <end position="238"/>
    </location>
</feature>
<name>A0A934SMN3_9RHOB</name>
<proteinExistence type="predicted"/>
<feature type="signal peptide" evidence="1">
    <location>
        <begin position="1"/>
        <end position="17"/>
    </location>
</feature>
<organism evidence="2 3">
    <name type="scientific">Paracoccus caeni</name>
    <dbReference type="NCBI Taxonomy" id="657651"/>
    <lineage>
        <taxon>Bacteria</taxon>
        <taxon>Pseudomonadati</taxon>
        <taxon>Pseudomonadota</taxon>
        <taxon>Alphaproteobacteria</taxon>
        <taxon>Rhodobacterales</taxon>
        <taxon>Paracoccaceae</taxon>
        <taxon>Paracoccus</taxon>
    </lineage>
</organism>
<accession>A0A934SMN3</accession>
<dbReference type="Proteomes" id="UP000640485">
    <property type="component" value="Unassembled WGS sequence"/>
</dbReference>
<dbReference type="AlphaFoldDB" id="A0A934SMN3"/>
<evidence type="ECO:0000256" key="1">
    <source>
        <dbReference type="SAM" id="SignalP"/>
    </source>
</evidence>
<keyword evidence="1" id="KW-0732">Signal</keyword>
<protein>
    <submittedName>
        <fullName evidence="2">Uncharacterized protein</fullName>
    </submittedName>
</protein>
<dbReference type="EMBL" id="JAEPRQ010000011">
    <property type="protein sequence ID" value="MBK4218017.1"/>
    <property type="molecule type" value="Genomic_DNA"/>
</dbReference>
<reference evidence="2" key="1">
    <citation type="submission" date="2021-01" db="EMBL/GenBank/DDBJ databases">
        <title>Paracoccus amoyensis sp. nov., isolated from the surface seawater along the coast of Xiamen Island, China.</title>
        <authorList>
            <person name="Lyu L."/>
        </authorList>
    </citation>
    <scope>NUCLEOTIDE SEQUENCE</scope>
    <source>
        <strain evidence="2">MJ17</strain>
    </source>
</reference>
<evidence type="ECO:0000313" key="2">
    <source>
        <dbReference type="EMBL" id="MBK4218017.1"/>
    </source>
</evidence>